<dbReference type="PANTHER" id="PTHR46577:SF1">
    <property type="entry name" value="HTH-TYPE TRANSCRIPTIONAL REGULATORY PROTEIN GABR"/>
    <property type="match status" value="1"/>
</dbReference>
<dbReference type="Pfam" id="PF00155">
    <property type="entry name" value="Aminotran_1_2"/>
    <property type="match status" value="1"/>
</dbReference>
<comment type="similarity">
    <text evidence="1">In the C-terminal section; belongs to the class-I pyridoxal-phosphate-dependent aminotransferase family.</text>
</comment>
<dbReference type="Proteomes" id="UP000598196">
    <property type="component" value="Unassembled WGS sequence"/>
</dbReference>
<keyword evidence="8" id="KW-1185">Reference proteome</keyword>
<dbReference type="PROSITE" id="PS50949">
    <property type="entry name" value="HTH_GNTR"/>
    <property type="match status" value="1"/>
</dbReference>
<dbReference type="InterPro" id="IPR036390">
    <property type="entry name" value="WH_DNA-bd_sf"/>
</dbReference>
<dbReference type="InterPro" id="IPR015421">
    <property type="entry name" value="PyrdxlP-dep_Trfase_major"/>
</dbReference>
<evidence type="ECO:0000259" key="6">
    <source>
        <dbReference type="PROSITE" id="PS50949"/>
    </source>
</evidence>
<dbReference type="EMBL" id="BMLP01000003">
    <property type="protein sequence ID" value="GGO32578.1"/>
    <property type="molecule type" value="Genomic_DNA"/>
</dbReference>
<feature type="domain" description="HTH gntR-type" evidence="6">
    <location>
        <begin position="20"/>
        <end position="88"/>
    </location>
</feature>
<dbReference type="Gene3D" id="3.40.640.10">
    <property type="entry name" value="Type I PLP-dependent aspartate aminotransferase-like (Major domain)"/>
    <property type="match status" value="1"/>
</dbReference>
<evidence type="ECO:0000256" key="4">
    <source>
        <dbReference type="ARBA" id="ARBA00023125"/>
    </source>
</evidence>
<dbReference type="Pfam" id="PF00392">
    <property type="entry name" value="GntR"/>
    <property type="match status" value="1"/>
</dbReference>
<dbReference type="CDD" id="cd07377">
    <property type="entry name" value="WHTH_GntR"/>
    <property type="match status" value="1"/>
</dbReference>
<keyword evidence="5" id="KW-0804">Transcription</keyword>
<name>A0A917YJQ9_9RHOB</name>
<dbReference type="SUPFAM" id="SSF53383">
    <property type="entry name" value="PLP-dependent transferases"/>
    <property type="match status" value="1"/>
</dbReference>
<protein>
    <submittedName>
        <fullName evidence="7">GntR family transcriptional regulator</fullName>
    </submittedName>
</protein>
<dbReference type="InterPro" id="IPR015424">
    <property type="entry name" value="PyrdxlP-dep_Trfase"/>
</dbReference>
<evidence type="ECO:0000313" key="8">
    <source>
        <dbReference type="Proteomes" id="UP000598196"/>
    </source>
</evidence>
<dbReference type="AlphaFoldDB" id="A0A917YJQ9"/>
<keyword evidence="2" id="KW-0663">Pyridoxal phosphate</keyword>
<dbReference type="GO" id="GO:0003677">
    <property type="term" value="F:DNA binding"/>
    <property type="evidence" value="ECO:0007669"/>
    <property type="project" value="UniProtKB-KW"/>
</dbReference>
<accession>A0A917YJQ9</accession>
<proteinExistence type="inferred from homology"/>
<reference evidence="7 8" key="1">
    <citation type="journal article" date="2014" name="Int. J. Syst. Evol. Microbiol.">
        <title>Complete genome sequence of Corynebacterium casei LMG S-19264T (=DSM 44701T), isolated from a smear-ripened cheese.</title>
        <authorList>
            <consortium name="US DOE Joint Genome Institute (JGI-PGF)"/>
            <person name="Walter F."/>
            <person name="Albersmeier A."/>
            <person name="Kalinowski J."/>
            <person name="Ruckert C."/>
        </authorList>
    </citation>
    <scope>NUCLEOTIDE SEQUENCE [LARGE SCALE GENOMIC DNA]</scope>
    <source>
        <strain evidence="7 8">CGMCC 1.7029</strain>
    </source>
</reference>
<dbReference type="SUPFAM" id="SSF46785">
    <property type="entry name" value="Winged helix' DNA-binding domain"/>
    <property type="match status" value="1"/>
</dbReference>
<dbReference type="RefSeq" id="WP_170246237.1">
    <property type="nucleotide sequence ID" value="NZ_BMLP01000003.1"/>
</dbReference>
<dbReference type="PRINTS" id="PR00035">
    <property type="entry name" value="HTHGNTR"/>
</dbReference>
<dbReference type="InterPro" id="IPR036388">
    <property type="entry name" value="WH-like_DNA-bd_sf"/>
</dbReference>
<dbReference type="InterPro" id="IPR004839">
    <property type="entry name" value="Aminotransferase_I/II_large"/>
</dbReference>
<dbReference type="Gene3D" id="1.10.10.10">
    <property type="entry name" value="Winged helix-like DNA-binding domain superfamily/Winged helix DNA-binding domain"/>
    <property type="match status" value="1"/>
</dbReference>
<keyword evidence="3" id="KW-0805">Transcription regulation</keyword>
<comment type="caution">
    <text evidence="7">The sequence shown here is derived from an EMBL/GenBank/DDBJ whole genome shotgun (WGS) entry which is preliminary data.</text>
</comment>
<evidence type="ECO:0000256" key="2">
    <source>
        <dbReference type="ARBA" id="ARBA00022898"/>
    </source>
</evidence>
<evidence type="ECO:0000256" key="3">
    <source>
        <dbReference type="ARBA" id="ARBA00023015"/>
    </source>
</evidence>
<organism evidence="7 8">
    <name type="scientific">Gemmobacter aquaticus</name>
    <dbReference type="NCBI Taxonomy" id="490185"/>
    <lineage>
        <taxon>Bacteria</taxon>
        <taxon>Pseudomonadati</taxon>
        <taxon>Pseudomonadota</taxon>
        <taxon>Alphaproteobacteria</taxon>
        <taxon>Rhodobacterales</taxon>
        <taxon>Paracoccaceae</taxon>
        <taxon>Gemmobacter</taxon>
    </lineage>
</organism>
<evidence type="ECO:0000256" key="5">
    <source>
        <dbReference type="ARBA" id="ARBA00023163"/>
    </source>
</evidence>
<dbReference type="InterPro" id="IPR051446">
    <property type="entry name" value="HTH_trans_reg/aminotransferase"/>
</dbReference>
<gene>
    <name evidence="7" type="ORF">GCM10010991_20340</name>
</gene>
<dbReference type="GO" id="GO:0003700">
    <property type="term" value="F:DNA-binding transcription factor activity"/>
    <property type="evidence" value="ECO:0007669"/>
    <property type="project" value="InterPro"/>
</dbReference>
<dbReference type="SMART" id="SM00345">
    <property type="entry name" value="HTH_GNTR"/>
    <property type="match status" value="1"/>
</dbReference>
<keyword evidence="4" id="KW-0238">DNA-binding</keyword>
<sequence>MSLIGQISPEMFFVDRQRREPLQMQLAASITSVLLDTRAQPGSRMPSTRMLAEHLGLSRLTVTLVYQELVAQGYLESSPRSGFAVSHKVPHRRLEAIDLTAASRVDWAARLPDLTRRRRIVKPLDWRSYPYPFIYGQADPQLFDHTAWRDCARRALGARDFAELADDSLTQDDPVLVDYICRNTLPRRGIRARPEEVLITLGAQNALWIAVGLLAQPDRLAVVEDPGFPDFAESLRLHGMPTLFVPTDPQGLNPDDLPPQTGLVLVTPSHSIPAGITMTLDRRRDLLAAADRHDFLMIEDDYETEMGFLEPPSPSLKSLDGSGRVIYLGSFSKSLFPGLRIGYLVGPEPFIRQARALRAMMLRHAPGHMQRVTGYFLALGHYDAHLVRLRETFRRRRDALVTALAGTPLDVVGAARHGGSSLWVTAPEGVDSADLAEALRPEGVLIEPGHPFFAVPPDICRHFRLGYSSISEDRIREGVRRMARTLQTGALVRGG</sequence>
<dbReference type="GO" id="GO:0030170">
    <property type="term" value="F:pyridoxal phosphate binding"/>
    <property type="evidence" value="ECO:0007669"/>
    <property type="project" value="InterPro"/>
</dbReference>
<evidence type="ECO:0000313" key="7">
    <source>
        <dbReference type="EMBL" id="GGO32578.1"/>
    </source>
</evidence>
<dbReference type="CDD" id="cd00609">
    <property type="entry name" value="AAT_like"/>
    <property type="match status" value="1"/>
</dbReference>
<dbReference type="InterPro" id="IPR000524">
    <property type="entry name" value="Tscrpt_reg_HTH_GntR"/>
</dbReference>
<evidence type="ECO:0000256" key="1">
    <source>
        <dbReference type="ARBA" id="ARBA00005384"/>
    </source>
</evidence>
<dbReference type="PANTHER" id="PTHR46577">
    <property type="entry name" value="HTH-TYPE TRANSCRIPTIONAL REGULATORY PROTEIN GABR"/>
    <property type="match status" value="1"/>
</dbReference>